<dbReference type="PANTHER" id="PTHR12961">
    <property type="entry name" value="CONSERVED OLIGOMERIC GOLGI COMPLEX COMPONENT 2"/>
    <property type="match status" value="1"/>
</dbReference>
<dbReference type="GO" id="GO:0017119">
    <property type="term" value="C:Golgi transport complex"/>
    <property type="evidence" value="ECO:0007669"/>
    <property type="project" value="TreeGrafter"/>
</dbReference>
<protein>
    <recommendedName>
        <fullName evidence="3">Conserved oligomeric Golgi complex subunit 2</fullName>
    </recommendedName>
    <alternativeName>
        <fullName evidence="8">Component of oligomeric Golgi complex 2</fullName>
    </alternativeName>
</protein>
<evidence type="ECO:0000256" key="5">
    <source>
        <dbReference type="ARBA" id="ARBA00022927"/>
    </source>
</evidence>
<dbReference type="Pfam" id="PF06148">
    <property type="entry name" value="COG2_N"/>
    <property type="match status" value="1"/>
</dbReference>
<comment type="similarity">
    <text evidence="2">Belongs to the COG2 family.</text>
</comment>
<dbReference type="GO" id="GO:0015031">
    <property type="term" value="P:protein transport"/>
    <property type="evidence" value="ECO:0007669"/>
    <property type="project" value="UniProtKB-KW"/>
</dbReference>
<dbReference type="AlphaFoldDB" id="F0W3M8"/>
<dbReference type="GO" id="GO:0000139">
    <property type="term" value="C:Golgi membrane"/>
    <property type="evidence" value="ECO:0007669"/>
    <property type="project" value="UniProtKB-SubCell"/>
</dbReference>
<dbReference type="HOGENOM" id="CLU_005470_1_0_1"/>
<keyword evidence="4" id="KW-0813">Transport</keyword>
<evidence type="ECO:0000256" key="6">
    <source>
        <dbReference type="ARBA" id="ARBA00023034"/>
    </source>
</evidence>
<dbReference type="GO" id="GO:0007030">
    <property type="term" value="P:Golgi organization"/>
    <property type="evidence" value="ECO:0007669"/>
    <property type="project" value="InterPro"/>
</dbReference>
<evidence type="ECO:0000256" key="2">
    <source>
        <dbReference type="ARBA" id="ARBA00007603"/>
    </source>
</evidence>
<keyword evidence="7" id="KW-0472">Membrane</keyword>
<evidence type="ECO:0000259" key="10">
    <source>
        <dbReference type="Pfam" id="PF12022"/>
    </source>
</evidence>
<evidence type="ECO:0000256" key="1">
    <source>
        <dbReference type="ARBA" id="ARBA00004395"/>
    </source>
</evidence>
<dbReference type="EMBL" id="FR824058">
    <property type="protein sequence ID" value="CCA15671.1"/>
    <property type="molecule type" value="Genomic_DNA"/>
</dbReference>
<evidence type="ECO:0000313" key="11">
    <source>
        <dbReference type="EMBL" id="CCA15671.1"/>
    </source>
</evidence>
<feature type="domain" description="COG complex component COG2 C-terminal" evidence="10">
    <location>
        <begin position="406"/>
        <end position="701"/>
    </location>
</feature>
<sequence>MKTLLSSDELIIQKYLKGAHYSFCFDVDHLSPENEFDGTHLLEEWHSHHSMEKIYRDLERLQSILETQLVSIINQDYSEFLHLSVQLKGIDEAVTSLQKPLACILERVNSVQATMELREQLVAKAQALKVSKKKEEELLLSVKISGKLLLVEDLLEIKQTAERNAQEPSGDGDLLDVVDDIRAVTRCNKNPNQVCARLERVAGILIDVDHDISAGEAIPAIQREGTRHYALEKALFERLETELLTEISPDSFYQHDQTLDPERIGCLLRAYAILQKTCVPEETIATLVVKPVVEDLCSRGKIDDLENVFDKILAFVRSKFGSILPLPVCQARDRDSVDLLGNVIWNTIYQTLKAKLGDMFHSTDPDRFHRNYIVAMALWTKLEVLCPNELARWRFRTSQYSIEFKEKWDFDAYFQKRREEISERLESDPERKLETNDTLHGDKELYFPASKHLWMSVEACWSESVFLSALSIQFLQLTIELIQSFTGKWRSFVDHAIAQISTKIKVVSSPISSENAIFHAASDFHILRQRIQSGLVPLITNRLKTVGLDSETLDQLFEEPLHTLSSMEQTCWSAAAIFVADECKKILPAIRSVKGQYQMTNRASPTTRSIYVSSIIRPLIDFMTQWGPHFHTKEAKTAFFTSVLRPVCETFDILAVQVMQSAAELERSLKHRKAQRQGGSKDIDSVAISDTEKMRRQFVLDLEALKIEAEALPFDLSDVDTFRSALEHLKVETTGITM</sequence>
<feature type="domain" description="Conserved oligomeric Golgi complex subunit 2 N-terminal" evidence="9">
    <location>
        <begin position="24"/>
        <end position="97"/>
    </location>
</feature>
<dbReference type="PANTHER" id="PTHR12961:SF0">
    <property type="entry name" value="CONSERVED OLIGOMERIC GOLGI COMPLEX SUBUNIT 2"/>
    <property type="match status" value="1"/>
</dbReference>
<evidence type="ECO:0000313" key="12">
    <source>
        <dbReference type="EMBL" id="CCA16265.1"/>
    </source>
</evidence>
<gene>
    <name evidence="11" type="primary">AlNc14C13G1589</name>
    <name evidence="12" type="synonym">AlNc14C20G2044</name>
    <name evidence="11" type="ORF">ALNC14_018140</name>
    <name evidence="12" type="ORF">ALNC14_024080</name>
</gene>
<dbReference type="EMBL" id="FR824065">
    <property type="protein sequence ID" value="CCA16265.1"/>
    <property type="molecule type" value="Genomic_DNA"/>
</dbReference>
<evidence type="ECO:0000256" key="3">
    <source>
        <dbReference type="ARBA" id="ARBA00020977"/>
    </source>
</evidence>
<dbReference type="InterPro" id="IPR009316">
    <property type="entry name" value="COG2"/>
</dbReference>
<proteinExistence type="inferred from homology"/>
<dbReference type="InterPro" id="IPR024602">
    <property type="entry name" value="COG_su2_N"/>
</dbReference>
<reference evidence="11" key="2">
    <citation type="submission" date="2011-02" db="EMBL/GenBank/DDBJ databases">
        <authorList>
            <person name="MacLean D."/>
        </authorList>
    </citation>
    <scope>NUCLEOTIDE SEQUENCE</scope>
</reference>
<evidence type="ECO:0000256" key="7">
    <source>
        <dbReference type="ARBA" id="ARBA00023136"/>
    </source>
</evidence>
<evidence type="ECO:0000256" key="8">
    <source>
        <dbReference type="ARBA" id="ARBA00031344"/>
    </source>
</evidence>
<organism evidence="11">
    <name type="scientific">Albugo laibachii Nc14</name>
    <dbReference type="NCBI Taxonomy" id="890382"/>
    <lineage>
        <taxon>Eukaryota</taxon>
        <taxon>Sar</taxon>
        <taxon>Stramenopiles</taxon>
        <taxon>Oomycota</taxon>
        <taxon>Peronosporomycetes</taxon>
        <taxon>Albuginales</taxon>
        <taxon>Albuginaceae</taxon>
        <taxon>Albugo</taxon>
    </lineage>
</organism>
<comment type="subcellular location">
    <subcellularLocation>
        <location evidence="1">Golgi apparatus membrane</location>
        <topology evidence="1">Peripheral membrane protein</topology>
    </subcellularLocation>
</comment>
<name>F0W3M8_9STRA</name>
<dbReference type="Pfam" id="PF12022">
    <property type="entry name" value="COG2_C"/>
    <property type="match status" value="1"/>
</dbReference>
<reference evidence="11" key="1">
    <citation type="journal article" date="2011" name="PLoS Biol.">
        <title>Gene gain and loss during evolution of obligate parasitism in the white rust pathogen of Arabidopsis thaliana.</title>
        <authorList>
            <person name="Kemen E."/>
            <person name="Gardiner A."/>
            <person name="Schultz-Larsen T."/>
            <person name="Kemen A.C."/>
            <person name="Balmuth A.L."/>
            <person name="Robert-Seilaniantz A."/>
            <person name="Bailey K."/>
            <person name="Holub E."/>
            <person name="Studholme D.J."/>
            <person name="Maclean D."/>
            <person name="Jones J.D."/>
        </authorList>
    </citation>
    <scope>NUCLEOTIDE SEQUENCE</scope>
</reference>
<keyword evidence="5" id="KW-0653">Protein transport</keyword>
<dbReference type="GO" id="GO:0006891">
    <property type="term" value="P:intra-Golgi vesicle-mediated transport"/>
    <property type="evidence" value="ECO:0007669"/>
    <property type="project" value="TreeGrafter"/>
</dbReference>
<accession>F0W3M8</accession>
<keyword evidence="6" id="KW-0333">Golgi apparatus</keyword>
<evidence type="ECO:0000256" key="4">
    <source>
        <dbReference type="ARBA" id="ARBA00022448"/>
    </source>
</evidence>
<evidence type="ECO:0000259" key="9">
    <source>
        <dbReference type="Pfam" id="PF06148"/>
    </source>
</evidence>
<dbReference type="InterPro" id="IPR024603">
    <property type="entry name" value="COG_complex_COG2_C"/>
</dbReference>